<dbReference type="InterPro" id="IPR001878">
    <property type="entry name" value="Znf_CCHC"/>
</dbReference>
<evidence type="ECO:0000256" key="2">
    <source>
        <dbReference type="SAM" id="MobiDB-lite"/>
    </source>
</evidence>
<dbReference type="InterPro" id="IPR040256">
    <property type="entry name" value="At4g02000-like"/>
</dbReference>
<feature type="domain" description="CCHC-type" evidence="3">
    <location>
        <begin position="241"/>
        <end position="256"/>
    </location>
</feature>
<sequence length="438" mass="47887">MSLPLVLSGNSADPRLPKRQRQRDEDPPDVPVSTNGNPASGMECDSPAAARTIVSYNDIVTSSGETPQDSEIFDLDDADIDLLEEDVAIGSMNGFMEFGIWKPSHPIKRIDIENDFFLVKFSDRCDYLKVLTEGPWTIFGHYVTVEQWSIDFQPTQASPSRLMAWIRLPGLPLTLYKRSFIEAIGNQIGSVIKIDLQTDNGRYGRFARLAVSLNLHHPHISKLIINGHTQVVEYESRPTVCFSCGIYGHLKDICPKLKDSDPPTSGHPDASPPVPTSTSPTPAEDFGSQSISPITNPIFVESDNLRDSLPESREPAINPSPLVNDRPVTQETNMAVDSVSPVIAPAPPANLGHVTKDVTQSHATTKPPTHGSHVTLLQQASSSSKPPRVISHQASKPVVSLDPSKHHAIHIPDGDNPRLPMEATTGNISRQNHEDMAE</sequence>
<feature type="compositionally biased region" description="Polar residues" evidence="2">
    <location>
        <begin position="375"/>
        <end position="385"/>
    </location>
</feature>
<name>A0ABR2SQU4_9ROSI</name>
<protein>
    <recommendedName>
        <fullName evidence="3">CCHC-type domain-containing protein</fullName>
    </recommendedName>
</protein>
<keyword evidence="1" id="KW-0479">Metal-binding</keyword>
<dbReference type="PANTHER" id="PTHR31286">
    <property type="entry name" value="GLYCINE-RICH CELL WALL STRUCTURAL PROTEIN 1.8-LIKE"/>
    <property type="match status" value="1"/>
</dbReference>
<dbReference type="Pfam" id="PF14111">
    <property type="entry name" value="DUF4283"/>
    <property type="match status" value="1"/>
</dbReference>
<feature type="region of interest" description="Disordered" evidence="2">
    <location>
        <begin position="258"/>
        <end position="294"/>
    </location>
</feature>
<feature type="region of interest" description="Disordered" evidence="2">
    <location>
        <begin position="307"/>
        <end position="327"/>
    </location>
</feature>
<evidence type="ECO:0000259" key="3">
    <source>
        <dbReference type="PROSITE" id="PS50158"/>
    </source>
</evidence>
<dbReference type="InterPro" id="IPR025558">
    <property type="entry name" value="DUF4283"/>
</dbReference>
<feature type="region of interest" description="Disordered" evidence="2">
    <location>
        <begin position="359"/>
        <end position="438"/>
    </location>
</feature>
<dbReference type="Proteomes" id="UP001396334">
    <property type="component" value="Unassembled WGS sequence"/>
</dbReference>
<evidence type="ECO:0000313" key="4">
    <source>
        <dbReference type="EMBL" id="KAK9027648.1"/>
    </source>
</evidence>
<comment type="caution">
    <text evidence="4">The sequence shown here is derived from an EMBL/GenBank/DDBJ whole genome shotgun (WGS) entry which is preliminary data.</text>
</comment>
<keyword evidence="5" id="KW-1185">Reference proteome</keyword>
<gene>
    <name evidence="4" type="ORF">V6N11_067473</name>
</gene>
<accession>A0ABR2SQU4</accession>
<organism evidence="4 5">
    <name type="scientific">Hibiscus sabdariffa</name>
    <name type="common">roselle</name>
    <dbReference type="NCBI Taxonomy" id="183260"/>
    <lineage>
        <taxon>Eukaryota</taxon>
        <taxon>Viridiplantae</taxon>
        <taxon>Streptophyta</taxon>
        <taxon>Embryophyta</taxon>
        <taxon>Tracheophyta</taxon>
        <taxon>Spermatophyta</taxon>
        <taxon>Magnoliopsida</taxon>
        <taxon>eudicotyledons</taxon>
        <taxon>Gunneridae</taxon>
        <taxon>Pentapetalae</taxon>
        <taxon>rosids</taxon>
        <taxon>malvids</taxon>
        <taxon>Malvales</taxon>
        <taxon>Malvaceae</taxon>
        <taxon>Malvoideae</taxon>
        <taxon>Hibiscus</taxon>
    </lineage>
</organism>
<reference evidence="4 5" key="1">
    <citation type="journal article" date="2024" name="G3 (Bethesda)">
        <title>Genome assembly of Hibiscus sabdariffa L. provides insights into metabolisms of medicinal natural products.</title>
        <authorList>
            <person name="Kim T."/>
        </authorList>
    </citation>
    <scope>NUCLEOTIDE SEQUENCE [LARGE SCALE GENOMIC DNA]</scope>
    <source>
        <strain evidence="4">TK-2024</strain>
        <tissue evidence="4">Old leaves</tissue>
    </source>
</reference>
<evidence type="ECO:0000256" key="1">
    <source>
        <dbReference type="PROSITE-ProRule" id="PRU00047"/>
    </source>
</evidence>
<dbReference type="EMBL" id="JBBPBN010000012">
    <property type="protein sequence ID" value="KAK9027648.1"/>
    <property type="molecule type" value="Genomic_DNA"/>
</dbReference>
<keyword evidence="1" id="KW-0863">Zinc-finger</keyword>
<dbReference type="PROSITE" id="PS50158">
    <property type="entry name" value="ZF_CCHC"/>
    <property type="match status" value="1"/>
</dbReference>
<keyword evidence="1" id="KW-0862">Zinc</keyword>
<feature type="region of interest" description="Disordered" evidence="2">
    <location>
        <begin position="1"/>
        <end position="45"/>
    </location>
</feature>
<evidence type="ECO:0000313" key="5">
    <source>
        <dbReference type="Proteomes" id="UP001396334"/>
    </source>
</evidence>
<proteinExistence type="predicted"/>
<dbReference type="PANTHER" id="PTHR31286:SF173">
    <property type="entry name" value="DUF4283 DOMAIN-CONTAINING PROTEIN"/>
    <property type="match status" value="1"/>
</dbReference>